<protein>
    <submittedName>
        <fullName evidence="2">Recombinase family protein</fullName>
    </submittedName>
</protein>
<evidence type="ECO:0000313" key="2">
    <source>
        <dbReference type="EMBL" id="RWR43610.1"/>
    </source>
</evidence>
<keyword evidence="3" id="KW-1185">Reference proteome</keyword>
<proteinExistence type="predicted"/>
<evidence type="ECO:0000256" key="1">
    <source>
        <dbReference type="SAM" id="Coils"/>
    </source>
</evidence>
<comment type="caution">
    <text evidence="2">The sequence shown here is derived from an EMBL/GenBank/DDBJ whole genome shotgun (WGS) entry which is preliminary data.</text>
</comment>
<feature type="non-terminal residue" evidence="2">
    <location>
        <position position="89"/>
    </location>
</feature>
<reference evidence="2 3" key="1">
    <citation type="submission" date="2019-01" db="EMBL/GenBank/DDBJ databases">
        <title>Sinorhodobacter populi sp. nov. isolated from the symptomatic bark tissue of Populus euramericana canker.</title>
        <authorList>
            <person name="Xu G."/>
        </authorList>
    </citation>
    <scope>NUCLEOTIDE SEQUENCE [LARGE SCALE GENOMIC DNA]</scope>
    <source>
        <strain evidence="2 3">CCTCC AB2012026</strain>
    </source>
</reference>
<gene>
    <name evidence="2" type="ORF">EOW65_19845</name>
</gene>
<accession>A0A443L3G1</accession>
<feature type="coiled-coil region" evidence="1">
    <location>
        <begin position="19"/>
        <end position="84"/>
    </location>
</feature>
<keyword evidence="1" id="KW-0175">Coiled coil</keyword>
<name>A0A443L3G1_9RHOB</name>
<dbReference type="EMBL" id="SAVB01000060">
    <property type="protein sequence ID" value="RWR43610.1"/>
    <property type="molecule type" value="Genomic_DNA"/>
</dbReference>
<organism evidence="2 3">
    <name type="scientific">Paenirhodobacter ferrireducens</name>
    <dbReference type="NCBI Taxonomy" id="1215032"/>
    <lineage>
        <taxon>Bacteria</taxon>
        <taxon>Pseudomonadati</taxon>
        <taxon>Pseudomonadota</taxon>
        <taxon>Alphaproteobacteria</taxon>
        <taxon>Rhodobacterales</taxon>
        <taxon>Rhodobacter group</taxon>
        <taxon>Paenirhodobacter</taxon>
    </lineage>
</organism>
<evidence type="ECO:0000313" key="3">
    <source>
        <dbReference type="Proteomes" id="UP000286594"/>
    </source>
</evidence>
<dbReference type="Proteomes" id="UP000286594">
    <property type="component" value="Unassembled WGS sequence"/>
</dbReference>
<dbReference type="AlphaFoldDB" id="A0A443L3G1"/>
<sequence>MLHALEHHLMDEEAVRIFCEEYTAERNRLQARAEAGRADLEKELRNVTTSHKKLANAILAGIPAEEVKEQMLDLSARRKELDRLLATAP</sequence>